<feature type="transmembrane region" description="Helical" evidence="12">
    <location>
        <begin position="157"/>
        <end position="177"/>
    </location>
</feature>
<keyword evidence="7 12" id="KW-0812">Transmembrane</keyword>
<dbReference type="InterPro" id="IPR003352">
    <property type="entry name" value="PTS_EIIC"/>
</dbReference>
<name>A0ABX0KZP5_9NEIS</name>
<evidence type="ECO:0000256" key="10">
    <source>
        <dbReference type="ARBA" id="ARBA00023136"/>
    </source>
</evidence>
<evidence type="ECO:0000313" key="16">
    <source>
        <dbReference type="Proteomes" id="UP001515641"/>
    </source>
</evidence>
<reference evidence="15 16" key="1">
    <citation type="submission" date="2020-03" db="EMBL/GenBank/DDBJ databases">
        <title>Draft genome sequence of environmentally isolated cultures.</title>
        <authorList>
            <person name="Wilson H.S."/>
            <person name="De Leon M.E."/>
        </authorList>
    </citation>
    <scope>NUCLEOTIDE SEQUENCE [LARGE SCALE GENOMIC DNA]</scope>
    <source>
        <strain evidence="15 16">HSC-31F16</strain>
    </source>
</reference>
<dbReference type="PANTHER" id="PTHR30175:SF4">
    <property type="entry name" value="PTS SYSTEM TREHALOSE-SPECIFIC EIIBC COMPONENT"/>
    <property type="match status" value="1"/>
</dbReference>
<keyword evidence="16" id="KW-1185">Reference proteome</keyword>
<feature type="transmembrane region" description="Helical" evidence="12">
    <location>
        <begin position="348"/>
        <end position="371"/>
    </location>
</feature>
<feature type="transmembrane region" description="Helical" evidence="12">
    <location>
        <begin position="189"/>
        <end position="207"/>
    </location>
</feature>
<organism evidence="15 16">
    <name type="scientific">Chromobacterium fluminis</name>
    <dbReference type="NCBI Taxonomy" id="3044269"/>
    <lineage>
        <taxon>Bacteria</taxon>
        <taxon>Pseudomonadati</taxon>
        <taxon>Pseudomonadota</taxon>
        <taxon>Betaproteobacteria</taxon>
        <taxon>Neisseriales</taxon>
        <taxon>Chromobacteriaceae</taxon>
        <taxon>Chromobacterium</taxon>
    </lineage>
</organism>
<dbReference type="PROSITE" id="PS51103">
    <property type="entry name" value="PTS_EIIC_TYPE_1"/>
    <property type="match status" value="1"/>
</dbReference>
<keyword evidence="4" id="KW-0762">Sugar transport</keyword>
<dbReference type="Proteomes" id="UP001515641">
    <property type="component" value="Unassembled WGS sequence"/>
</dbReference>
<dbReference type="SUPFAM" id="SSF55604">
    <property type="entry name" value="Glucose permease domain IIB"/>
    <property type="match status" value="1"/>
</dbReference>
<dbReference type="InterPro" id="IPR050558">
    <property type="entry name" value="PTS_Sugar-Specific_Components"/>
</dbReference>
<keyword evidence="2" id="KW-0813">Transport</keyword>
<evidence type="ECO:0000256" key="6">
    <source>
        <dbReference type="ARBA" id="ARBA00022683"/>
    </source>
</evidence>
<feature type="transmembrane region" description="Helical" evidence="12">
    <location>
        <begin position="110"/>
        <end position="131"/>
    </location>
</feature>
<keyword evidence="9 12" id="KW-1133">Transmembrane helix</keyword>
<evidence type="ECO:0000256" key="11">
    <source>
        <dbReference type="PROSITE-ProRule" id="PRU00421"/>
    </source>
</evidence>
<dbReference type="Gene3D" id="3.30.1360.60">
    <property type="entry name" value="Glucose permease domain IIB"/>
    <property type="match status" value="1"/>
</dbReference>
<dbReference type="InterPro" id="IPR036878">
    <property type="entry name" value="Glu_permease_IIB"/>
</dbReference>
<gene>
    <name evidence="15" type="primary">treP</name>
    <name evidence="15" type="ORF">HA052_02805</name>
</gene>
<dbReference type="InterPro" id="IPR013013">
    <property type="entry name" value="PTS_EIIC_1"/>
</dbReference>
<dbReference type="EMBL" id="JAAOMA010000002">
    <property type="protein sequence ID" value="NHR04118.1"/>
    <property type="molecule type" value="Genomic_DNA"/>
</dbReference>
<dbReference type="PANTHER" id="PTHR30175">
    <property type="entry name" value="PHOSPHOTRANSFERASE SYSTEM TRANSPORT PROTEIN"/>
    <property type="match status" value="1"/>
</dbReference>
<keyword evidence="8" id="KW-0418">Kinase</keyword>
<evidence type="ECO:0000256" key="3">
    <source>
        <dbReference type="ARBA" id="ARBA00022475"/>
    </source>
</evidence>
<dbReference type="GO" id="GO:0016740">
    <property type="term" value="F:transferase activity"/>
    <property type="evidence" value="ECO:0007669"/>
    <property type="project" value="UniProtKB-KW"/>
</dbReference>
<evidence type="ECO:0000256" key="9">
    <source>
        <dbReference type="ARBA" id="ARBA00022989"/>
    </source>
</evidence>
<keyword evidence="5 15" id="KW-0808">Transferase</keyword>
<evidence type="ECO:0000256" key="1">
    <source>
        <dbReference type="ARBA" id="ARBA00004651"/>
    </source>
</evidence>
<keyword evidence="10 12" id="KW-0472">Membrane</keyword>
<dbReference type="PROSITE" id="PS01035">
    <property type="entry name" value="PTS_EIIB_TYPE_1_CYS"/>
    <property type="match status" value="1"/>
</dbReference>
<dbReference type="PROSITE" id="PS51098">
    <property type="entry name" value="PTS_EIIB_TYPE_1"/>
    <property type="match status" value="1"/>
</dbReference>
<evidence type="ECO:0000256" key="5">
    <source>
        <dbReference type="ARBA" id="ARBA00022679"/>
    </source>
</evidence>
<dbReference type="InterPro" id="IPR018113">
    <property type="entry name" value="PTrfase_EIIB_Cys"/>
</dbReference>
<dbReference type="Pfam" id="PF02378">
    <property type="entry name" value="PTS_EIIC"/>
    <property type="match status" value="1"/>
</dbReference>
<protein>
    <submittedName>
        <fullName evidence="15">PTS system trehalose-specific EIIBC component</fullName>
        <ecNumber evidence="15">2.7.1.201</ecNumber>
    </submittedName>
</protein>
<evidence type="ECO:0000313" key="15">
    <source>
        <dbReference type="EMBL" id="NHR04118.1"/>
    </source>
</evidence>
<feature type="transmembrane region" description="Helical" evidence="12">
    <location>
        <begin position="302"/>
        <end position="322"/>
    </location>
</feature>
<evidence type="ECO:0000256" key="4">
    <source>
        <dbReference type="ARBA" id="ARBA00022597"/>
    </source>
</evidence>
<feature type="active site" description="Phosphocysteine intermediate; for EIIB activity" evidence="11">
    <location>
        <position position="28"/>
    </location>
</feature>
<dbReference type="CDD" id="cd00212">
    <property type="entry name" value="PTS_IIB_glc"/>
    <property type="match status" value="1"/>
</dbReference>
<comment type="caution">
    <text evidence="15">The sequence shown here is derived from an EMBL/GenBank/DDBJ whole genome shotgun (WGS) entry which is preliminary data.</text>
</comment>
<dbReference type="NCBIfam" id="NF008236">
    <property type="entry name" value="PRK11007.1"/>
    <property type="match status" value="1"/>
</dbReference>
<evidence type="ECO:0000256" key="2">
    <source>
        <dbReference type="ARBA" id="ARBA00022448"/>
    </source>
</evidence>
<keyword evidence="6" id="KW-0598">Phosphotransferase system</keyword>
<dbReference type="RefSeq" id="WP_166450666.1">
    <property type="nucleotide sequence ID" value="NZ_JAAOMA010000002.1"/>
</dbReference>
<feature type="transmembrane region" description="Helical" evidence="12">
    <location>
        <begin position="266"/>
        <end position="290"/>
    </location>
</feature>
<feature type="domain" description="PTS EIIB type-1" evidence="13">
    <location>
        <begin position="6"/>
        <end position="89"/>
    </location>
</feature>
<keyword evidence="3" id="KW-1003">Cell membrane</keyword>
<dbReference type="NCBIfam" id="TIGR01992">
    <property type="entry name" value="PTS-IIBC-Tre"/>
    <property type="match status" value="1"/>
</dbReference>
<feature type="domain" description="PTS EIIC type-1" evidence="14">
    <location>
        <begin position="122"/>
        <end position="476"/>
    </location>
</feature>
<evidence type="ECO:0000256" key="7">
    <source>
        <dbReference type="ARBA" id="ARBA00022692"/>
    </source>
</evidence>
<feature type="transmembrane region" description="Helical" evidence="12">
    <location>
        <begin position="405"/>
        <end position="426"/>
    </location>
</feature>
<evidence type="ECO:0000256" key="8">
    <source>
        <dbReference type="ARBA" id="ARBA00022777"/>
    </source>
</evidence>
<comment type="subcellular location">
    <subcellularLocation>
        <location evidence="1">Cell membrane</location>
        <topology evidence="1">Multi-pass membrane protein</topology>
    </subcellularLocation>
</comment>
<dbReference type="EC" id="2.7.1.201" evidence="15"/>
<dbReference type="InterPro" id="IPR001996">
    <property type="entry name" value="PTS_IIB_1"/>
</dbReference>
<proteinExistence type="predicted"/>
<evidence type="ECO:0000259" key="14">
    <source>
        <dbReference type="PROSITE" id="PS51103"/>
    </source>
</evidence>
<feature type="transmembrane region" description="Helical" evidence="12">
    <location>
        <begin position="446"/>
        <end position="469"/>
    </location>
</feature>
<dbReference type="Pfam" id="PF00367">
    <property type="entry name" value="PTS_EIIB"/>
    <property type="match status" value="1"/>
</dbReference>
<accession>A0ABX0KZP5</accession>
<evidence type="ECO:0000256" key="12">
    <source>
        <dbReference type="SAM" id="Phobius"/>
    </source>
</evidence>
<dbReference type="InterPro" id="IPR011296">
    <property type="entry name" value="PTS_IIBC_treh"/>
</dbReference>
<sequence>MSHDYQKIAARILEAVGGRDNLQQAAHCITRLRLSLKDESRVDQEALRQVDLIKGQFSHGGVFQIVIGSGDVDRVYQPLIELAALQRATVAEVKASGDQKQGRLQQLVKVFSDVFMPILPAIIVAGLLMGMNNLLGAKGMFIDGKSLLDAYPGLDGVWGLINMMANTSFVFLPALVGWSAAKRFGGSEVLGIVLGLLLVHPDLLNAWNYGKAAAGLDGAALPYFDVLGWFRIEKVGYQGQILPILAATWVMCRVELWLRPRVPNSIQLLVVPIVTIVVSGVLALAVIGPVARHLGIAITDALVYVFNLAPVLGAMLFGALYAPLVLTGMHHMFIAVDLQLIANQGGTFIWPMIALSNIAQGSAALAMFWLARASNEKSMASTSAISAFFGITEPAMFGVNLRYKLPFYAALAGSALAAATITLSHVRASAIGVGGLPAFISIIPQQIPMFLVGMVVALVTPFALTWVLARRQLPQS</sequence>
<evidence type="ECO:0000259" key="13">
    <source>
        <dbReference type="PROSITE" id="PS51098"/>
    </source>
</evidence>